<protein>
    <recommendedName>
        <fullName evidence="3">Lipoprotein</fullName>
    </recommendedName>
</protein>
<dbReference type="RefSeq" id="WP_146365220.1">
    <property type="nucleotide sequence ID" value="NZ_CP042261.1"/>
</dbReference>
<sequence>MRLPILLSAFALSACVNTILPETNGRIDNLAEFQATAGNRVVTNQNTRIWVSKGGSFNGVTHGNRVKGNWDWQNGFWCRQITEPVVSDVDCQAWYMRGPYATVRRDQGTGEALYFKVDRYDY</sequence>
<dbReference type="KEGG" id="lit:FPZ52_09570"/>
<dbReference type="AlphaFoldDB" id="A0A5B8IWE9"/>
<evidence type="ECO:0000313" key="1">
    <source>
        <dbReference type="EMBL" id="QDY69843.1"/>
    </source>
</evidence>
<accession>A0A5B8IWE9</accession>
<organism evidence="1 2">
    <name type="scientific">Qingshengfaniella alkalisoli</name>
    <dbReference type="NCBI Taxonomy" id="2599296"/>
    <lineage>
        <taxon>Bacteria</taxon>
        <taxon>Pseudomonadati</taxon>
        <taxon>Pseudomonadota</taxon>
        <taxon>Alphaproteobacteria</taxon>
        <taxon>Rhodobacterales</taxon>
        <taxon>Paracoccaceae</taxon>
        <taxon>Qingshengfaniella</taxon>
    </lineage>
</organism>
<gene>
    <name evidence="1" type="ORF">FPZ52_09570</name>
</gene>
<dbReference type="PROSITE" id="PS51257">
    <property type="entry name" value="PROKAR_LIPOPROTEIN"/>
    <property type="match status" value="1"/>
</dbReference>
<evidence type="ECO:0008006" key="3">
    <source>
        <dbReference type="Google" id="ProtNLM"/>
    </source>
</evidence>
<dbReference type="OrthoDB" id="7874348at2"/>
<evidence type="ECO:0000313" key="2">
    <source>
        <dbReference type="Proteomes" id="UP000318483"/>
    </source>
</evidence>
<proteinExistence type="predicted"/>
<keyword evidence="2" id="KW-1185">Reference proteome</keyword>
<name>A0A5B8IWE9_9RHOB</name>
<reference evidence="1 2" key="1">
    <citation type="submission" date="2019-07" db="EMBL/GenBank/DDBJ databases">
        <title>Litoreibacter alkalisoli sp. nov., isolated from saline-alkaline soil.</title>
        <authorList>
            <person name="Wang S."/>
            <person name="Xu L."/>
            <person name="Xing Y.-T."/>
            <person name="Sun J.-Q."/>
        </authorList>
    </citation>
    <scope>NUCLEOTIDE SEQUENCE [LARGE SCALE GENOMIC DNA]</scope>
    <source>
        <strain evidence="1 2">LN3S51</strain>
    </source>
</reference>
<dbReference type="EMBL" id="CP042261">
    <property type="protein sequence ID" value="QDY69843.1"/>
    <property type="molecule type" value="Genomic_DNA"/>
</dbReference>
<dbReference type="Proteomes" id="UP000318483">
    <property type="component" value="Chromosome"/>
</dbReference>